<keyword evidence="8 12" id="KW-0030">Aminoacyl-tRNA synthetase</keyword>
<evidence type="ECO:0000256" key="7">
    <source>
        <dbReference type="ARBA" id="ARBA00022917"/>
    </source>
</evidence>
<dbReference type="InterPro" id="IPR054608">
    <property type="entry name" value="SYY-like_C"/>
</dbReference>
<evidence type="ECO:0000256" key="4">
    <source>
        <dbReference type="ARBA" id="ARBA00022741"/>
    </source>
</evidence>
<keyword evidence="2" id="KW-0963">Cytoplasm</keyword>
<comment type="similarity">
    <text evidence="12">Belongs to the class-I aminoacyl-tRNA synthetase family.</text>
</comment>
<dbReference type="PROSITE" id="PS50889">
    <property type="entry name" value="S4"/>
    <property type="match status" value="1"/>
</dbReference>
<evidence type="ECO:0000256" key="5">
    <source>
        <dbReference type="ARBA" id="ARBA00022840"/>
    </source>
</evidence>
<dbReference type="SUPFAM" id="SSF55174">
    <property type="entry name" value="Alpha-L RNA-binding motif"/>
    <property type="match status" value="1"/>
</dbReference>
<dbReference type="SUPFAM" id="SSF52374">
    <property type="entry name" value="Nucleotidylyl transferase"/>
    <property type="match status" value="1"/>
</dbReference>
<evidence type="ECO:0000256" key="6">
    <source>
        <dbReference type="ARBA" id="ARBA00022884"/>
    </source>
</evidence>
<evidence type="ECO:0000256" key="12">
    <source>
        <dbReference type="RuleBase" id="RU363036"/>
    </source>
</evidence>
<dbReference type="Pfam" id="PF22421">
    <property type="entry name" value="SYY_C-terminal"/>
    <property type="match status" value="1"/>
</dbReference>
<dbReference type="AlphaFoldDB" id="A0A6B0YT89"/>
<reference evidence="14" key="1">
    <citation type="submission" date="2019-09" db="EMBL/GenBank/DDBJ databases">
        <title>Characterisation of the sponge microbiome using genome-centric metagenomics.</title>
        <authorList>
            <person name="Engelberts J.P."/>
            <person name="Robbins S.J."/>
            <person name="De Goeij J.M."/>
            <person name="Aranda M."/>
            <person name="Bell S.C."/>
            <person name="Webster N.S."/>
        </authorList>
    </citation>
    <scope>NUCLEOTIDE SEQUENCE</scope>
    <source>
        <strain evidence="14">SB0664_bin_27</strain>
    </source>
</reference>
<comment type="caution">
    <text evidence="14">The sequence shown here is derived from an EMBL/GenBank/DDBJ whole genome shotgun (WGS) entry which is preliminary data.</text>
</comment>
<dbReference type="GO" id="GO:0005829">
    <property type="term" value="C:cytosol"/>
    <property type="evidence" value="ECO:0007669"/>
    <property type="project" value="TreeGrafter"/>
</dbReference>
<dbReference type="InterPro" id="IPR002307">
    <property type="entry name" value="Tyr-tRNA-ligase"/>
</dbReference>
<gene>
    <name evidence="14" type="ORF">F4Y42_08795</name>
</gene>
<dbReference type="PRINTS" id="PR01040">
    <property type="entry name" value="TRNASYNTHTYR"/>
</dbReference>
<protein>
    <recommendedName>
        <fullName evidence="1 10">Tyrosine--tRNA ligase</fullName>
        <ecNumber evidence="1 10">6.1.1.1</ecNumber>
    </recommendedName>
</protein>
<keyword evidence="5 12" id="KW-0067">ATP-binding</keyword>
<dbReference type="NCBIfam" id="TIGR00234">
    <property type="entry name" value="tyrS"/>
    <property type="match status" value="1"/>
</dbReference>
<organism evidence="14">
    <name type="scientific">Caldilineaceae bacterium SB0664_bin_27</name>
    <dbReference type="NCBI Taxonomy" id="2605260"/>
    <lineage>
        <taxon>Bacteria</taxon>
        <taxon>Bacillati</taxon>
        <taxon>Chloroflexota</taxon>
        <taxon>Caldilineae</taxon>
        <taxon>Caldilineales</taxon>
        <taxon>Caldilineaceae</taxon>
    </lineage>
</organism>
<dbReference type="InterPro" id="IPR014729">
    <property type="entry name" value="Rossmann-like_a/b/a_fold"/>
</dbReference>
<evidence type="ECO:0000313" key="14">
    <source>
        <dbReference type="EMBL" id="MXY93531.1"/>
    </source>
</evidence>
<evidence type="ECO:0000259" key="13">
    <source>
        <dbReference type="Pfam" id="PF22421"/>
    </source>
</evidence>
<comment type="catalytic activity">
    <reaction evidence="9">
        <text>tRNA(Tyr) + L-tyrosine + ATP = L-tyrosyl-tRNA(Tyr) + AMP + diphosphate + H(+)</text>
        <dbReference type="Rhea" id="RHEA:10220"/>
        <dbReference type="Rhea" id="RHEA-COMP:9706"/>
        <dbReference type="Rhea" id="RHEA-COMP:9707"/>
        <dbReference type="ChEBI" id="CHEBI:15378"/>
        <dbReference type="ChEBI" id="CHEBI:30616"/>
        <dbReference type="ChEBI" id="CHEBI:33019"/>
        <dbReference type="ChEBI" id="CHEBI:58315"/>
        <dbReference type="ChEBI" id="CHEBI:78442"/>
        <dbReference type="ChEBI" id="CHEBI:78536"/>
        <dbReference type="ChEBI" id="CHEBI:456215"/>
        <dbReference type="EC" id="6.1.1.1"/>
    </reaction>
</comment>
<accession>A0A6B0YT89</accession>
<evidence type="ECO:0000256" key="3">
    <source>
        <dbReference type="ARBA" id="ARBA00022598"/>
    </source>
</evidence>
<feature type="domain" description="Tyrosine--tRNA ligase SYY-like C-terminal" evidence="13">
    <location>
        <begin position="336"/>
        <end position="405"/>
    </location>
</feature>
<evidence type="ECO:0000256" key="2">
    <source>
        <dbReference type="ARBA" id="ARBA00022490"/>
    </source>
</evidence>
<dbReference type="Gene3D" id="3.10.290.10">
    <property type="entry name" value="RNA-binding S4 domain"/>
    <property type="match status" value="1"/>
</dbReference>
<evidence type="ECO:0000256" key="9">
    <source>
        <dbReference type="ARBA" id="ARBA00048248"/>
    </source>
</evidence>
<dbReference type="CDD" id="cd00805">
    <property type="entry name" value="TyrRS_core"/>
    <property type="match status" value="1"/>
</dbReference>
<dbReference type="PANTHER" id="PTHR11766:SF1">
    <property type="entry name" value="TYROSINE--TRNA LIGASE"/>
    <property type="match status" value="1"/>
</dbReference>
<dbReference type="GO" id="GO:0005524">
    <property type="term" value="F:ATP binding"/>
    <property type="evidence" value="ECO:0007669"/>
    <property type="project" value="UniProtKB-KW"/>
</dbReference>
<evidence type="ECO:0000256" key="1">
    <source>
        <dbReference type="ARBA" id="ARBA00013160"/>
    </source>
</evidence>
<evidence type="ECO:0000256" key="11">
    <source>
        <dbReference type="PROSITE-ProRule" id="PRU00182"/>
    </source>
</evidence>
<name>A0A6B0YT89_9CHLR</name>
<evidence type="ECO:0000256" key="10">
    <source>
        <dbReference type="NCBIfam" id="TIGR00234"/>
    </source>
</evidence>
<dbReference type="EC" id="6.1.1.1" evidence="1 10"/>
<dbReference type="GO" id="GO:0003723">
    <property type="term" value="F:RNA binding"/>
    <property type="evidence" value="ECO:0007669"/>
    <property type="project" value="UniProtKB-KW"/>
</dbReference>
<dbReference type="GO" id="GO:0004831">
    <property type="term" value="F:tyrosine-tRNA ligase activity"/>
    <property type="evidence" value="ECO:0007669"/>
    <property type="project" value="UniProtKB-UniRule"/>
</dbReference>
<dbReference type="CDD" id="cd00165">
    <property type="entry name" value="S4"/>
    <property type="match status" value="1"/>
</dbReference>
<dbReference type="EMBL" id="VXRG01000073">
    <property type="protein sequence ID" value="MXY93531.1"/>
    <property type="molecule type" value="Genomic_DNA"/>
</dbReference>
<evidence type="ECO:0000256" key="8">
    <source>
        <dbReference type="ARBA" id="ARBA00023146"/>
    </source>
</evidence>
<dbReference type="Gene3D" id="1.10.240.10">
    <property type="entry name" value="Tyrosyl-Transfer RNA Synthetase"/>
    <property type="match status" value="1"/>
</dbReference>
<dbReference type="InterPro" id="IPR002305">
    <property type="entry name" value="aa-tRNA-synth_Ic"/>
</dbReference>
<dbReference type="Gene3D" id="3.40.50.620">
    <property type="entry name" value="HUPs"/>
    <property type="match status" value="1"/>
</dbReference>
<keyword evidence="6 11" id="KW-0694">RNA-binding</keyword>
<keyword evidence="7 12" id="KW-0648">Protein biosynthesis</keyword>
<sequence>MPEFPPVDEQMAILMRGVEFGDDQTRTNMEAELRLRIEESRESGRPMRVYCGFDPTSSDLHLGHTVPLRKLRQFQELGHTVIFLIGTFTGTIGDPSDKESARTQQSLEEAMDNARGFTQQAHRVLDREKTVIDYNHRWLGELDFGGVIRLASHFTVQQFLARDNFSNRHAKGEPIWLHEFFYALMQGYDAIMLDTDVQIGGTDQLFNLMAGRTLMSARGMRPQVVLTFPILVGTDGHMRMSKSTGNHIGIDEAPGVIFTKVVNLPDHTFQNFSELVTRWSQEEIDGMVAQMDSGELEPQAAKRALAKEIVSIFHGEKRAEQAAVDAVRMHEGAAPSDAPQFRLSEEMNLLELMSASGLVRSKGEARRLIQQGGVRLNGEAVSDGVLTLVEPNGGESILQVGKKRFLRVVSTE</sequence>
<dbReference type="FunFam" id="3.10.290.10:FF:000022">
    <property type="entry name" value="Tyrosine--tRNA ligase"/>
    <property type="match status" value="1"/>
</dbReference>
<keyword evidence="3 12" id="KW-0436">Ligase</keyword>
<dbReference type="PANTHER" id="PTHR11766">
    <property type="entry name" value="TYROSYL-TRNA SYNTHETASE"/>
    <property type="match status" value="1"/>
</dbReference>
<keyword evidence="4 12" id="KW-0547">Nucleotide-binding</keyword>
<proteinExistence type="inferred from homology"/>
<dbReference type="InterPro" id="IPR024088">
    <property type="entry name" value="Tyr-tRNA-ligase_bac-type"/>
</dbReference>
<dbReference type="GO" id="GO:0006437">
    <property type="term" value="P:tyrosyl-tRNA aminoacylation"/>
    <property type="evidence" value="ECO:0007669"/>
    <property type="project" value="UniProtKB-UniRule"/>
</dbReference>
<dbReference type="InterPro" id="IPR036986">
    <property type="entry name" value="S4_RNA-bd_sf"/>
</dbReference>
<dbReference type="Pfam" id="PF00579">
    <property type="entry name" value="tRNA-synt_1b"/>
    <property type="match status" value="1"/>
</dbReference>